<name>A0A248K068_9PROT</name>
<reference evidence="1 2" key="1">
    <citation type="submission" date="2017-06" db="EMBL/GenBank/DDBJ databases">
        <title>Complete genome sequence of Nitrospirillum amazonense strain CBAmC, an endophytic nitrogen-fixing and plant growth-promoting bacterium, isolated from sugarcane.</title>
        <authorList>
            <person name="Schwab S."/>
            <person name="dos Santos Teixeira K.R."/>
            <person name="Simoes Araujo J.L."/>
            <person name="Soares Vidal M."/>
            <person name="Borges de Freitas H.R."/>
            <person name="Rivello Crivelaro A.L."/>
            <person name="Bueno de Camargo Nunes A."/>
            <person name="dos Santos C.M."/>
            <person name="Palmeira da Silva Rosa D."/>
            <person name="da Silva Padilha D."/>
            <person name="da Silva E."/>
            <person name="Araujo Terra L."/>
            <person name="Soares Mendes V."/>
            <person name="Farinelli L."/>
            <person name="Magalhaes Cruz L."/>
            <person name="Baldani J.I."/>
        </authorList>
    </citation>
    <scope>NUCLEOTIDE SEQUENCE [LARGE SCALE GENOMIC DNA]</scope>
    <source>
        <strain evidence="1 2">CBAmC</strain>
    </source>
</reference>
<accession>A0A248K068</accession>
<evidence type="ECO:0000313" key="1">
    <source>
        <dbReference type="EMBL" id="ASG24365.1"/>
    </source>
</evidence>
<dbReference type="EMBL" id="CP022112">
    <property type="protein sequence ID" value="ASG24365.1"/>
    <property type="molecule type" value="Genomic_DNA"/>
</dbReference>
<evidence type="ECO:0000313" key="2">
    <source>
        <dbReference type="Proteomes" id="UP000197153"/>
    </source>
</evidence>
<sequence>MKVMLQLRSGFVLVLVLVLGAATLYALTPPLMERVTAAMERRQARSVQLALARGTAAQREELMRRTAQLERVVDEGTLFQKGATVAGTQTAIRTAVQPTGATLRSLDTATEAIGPHRQRLTSRLVIDGTPEAVQNALTQLEAARPRLLLRDMRLRPPVPATPDDSAALSMELEIDAYADLTPP</sequence>
<dbReference type="InterPro" id="IPR034756">
    <property type="entry name" value="T2SSM_b"/>
</dbReference>
<dbReference type="Proteomes" id="UP000197153">
    <property type="component" value="Chromosome 3"/>
</dbReference>
<dbReference type="Pfam" id="PF10741">
    <property type="entry name" value="T2SSM_b"/>
    <property type="match status" value="1"/>
</dbReference>
<proteinExistence type="predicted"/>
<evidence type="ECO:0008006" key="3">
    <source>
        <dbReference type="Google" id="ProtNLM"/>
    </source>
</evidence>
<gene>
    <name evidence="1" type="ORF">Y958_26120</name>
</gene>
<protein>
    <recommendedName>
        <fullName evidence="3">General secretion pathway protein GspM</fullName>
    </recommendedName>
</protein>
<dbReference type="AlphaFoldDB" id="A0A248K068"/>
<dbReference type="RefSeq" id="WP_088874795.1">
    <property type="nucleotide sequence ID" value="NZ_CP022112.1"/>
</dbReference>
<organism evidence="1 2">
    <name type="scientific">Nitrospirillum viridazoti CBAmc</name>
    <dbReference type="NCBI Taxonomy" id="1441467"/>
    <lineage>
        <taxon>Bacteria</taxon>
        <taxon>Pseudomonadati</taxon>
        <taxon>Pseudomonadota</taxon>
        <taxon>Alphaproteobacteria</taxon>
        <taxon>Rhodospirillales</taxon>
        <taxon>Azospirillaceae</taxon>
        <taxon>Nitrospirillum</taxon>
        <taxon>Nitrospirillum viridazoti</taxon>
    </lineage>
</organism>
<keyword evidence="2" id="KW-1185">Reference proteome</keyword>
<dbReference type="KEGG" id="nao:Y958_26120"/>